<keyword evidence="3" id="KW-1185">Reference proteome</keyword>
<name>A0A7W5DXG2_9BACT</name>
<dbReference type="Proteomes" id="UP000536179">
    <property type="component" value="Unassembled WGS sequence"/>
</dbReference>
<dbReference type="AlphaFoldDB" id="A0A7W5DXG2"/>
<feature type="compositionally biased region" description="Basic and acidic residues" evidence="1">
    <location>
        <begin position="27"/>
        <end position="41"/>
    </location>
</feature>
<sequence>MTDAPNTTFDTSPRTRPIRRAFHVARTDRGAREYRRGEAPRRPTPGQLPRLSRLMALAIHFDHALASGRLRSQADLARAGQVTRARLSQIMNLCNLAPDLQEELLFLKPYFNGRAPITERQIRPIAAEPNWEKQRRRFKKLAGTAGRSDQ</sequence>
<dbReference type="RefSeq" id="WP_221224980.1">
    <property type="nucleotide sequence ID" value="NZ_JACHXU010000005.1"/>
</dbReference>
<feature type="region of interest" description="Disordered" evidence="1">
    <location>
        <begin position="27"/>
        <end position="47"/>
    </location>
</feature>
<accession>A0A7W5DXG2</accession>
<proteinExistence type="predicted"/>
<reference evidence="2 3" key="1">
    <citation type="submission" date="2020-08" db="EMBL/GenBank/DDBJ databases">
        <title>Genomic Encyclopedia of Type Strains, Phase III (KMG-III): the genomes of soil and plant-associated and newly described type strains.</title>
        <authorList>
            <person name="Whitman W."/>
        </authorList>
    </citation>
    <scope>NUCLEOTIDE SEQUENCE [LARGE SCALE GENOMIC DNA]</scope>
    <source>
        <strain evidence="2 3">CECT 8075</strain>
    </source>
</reference>
<evidence type="ECO:0000256" key="1">
    <source>
        <dbReference type="SAM" id="MobiDB-lite"/>
    </source>
</evidence>
<organism evidence="2 3">
    <name type="scientific">Aporhodopirellula rubra</name>
    <dbReference type="NCBI Taxonomy" id="980271"/>
    <lineage>
        <taxon>Bacteria</taxon>
        <taxon>Pseudomonadati</taxon>
        <taxon>Planctomycetota</taxon>
        <taxon>Planctomycetia</taxon>
        <taxon>Pirellulales</taxon>
        <taxon>Pirellulaceae</taxon>
        <taxon>Aporhodopirellula</taxon>
    </lineage>
</organism>
<dbReference type="EMBL" id="JACHXU010000005">
    <property type="protein sequence ID" value="MBB3206225.1"/>
    <property type="molecule type" value="Genomic_DNA"/>
</dbReference>
<protein>
    <submittedName>
        <fullName evidence="2">Uncharacterized protein</fullName>
    </submittedName>
</protein>
<evidence type="ECO:0000313" key="2">
    <source>
        <dbReference type="EMBL" id="MBB3206225.1"/>
    </source>
</evidence>
<gene>
    <name evidence="2" type="ORF">FHS27_002033</name>
</gene>
<evidence type="ECO:0000313" key="3">
    <source>
        <dbReference type="Proteomes" id="UP000536179"/>
    </source>
</evidence>
<comment type="caution">
    <text evidence="2">The sequence shown here is derived from an EMBL/GenBank/DDBJ whole genome shotgun (WGS) entry which is preliminary data.</text>
</comment>